<organism evidence="2">
    <name type="scientific">Sesamum radiatum</name>
    <name type="common">Black benniseed</name>
    <dbReference type="NCBI Taxonomy" id="300843"/>
    <lineage>
        <taxon>Eukaryota</taxon>
        <taxon>Viridiplantae</taxon>
        <taxon>Streptophyta</taxon>
        <taxon>Embryophyta</taxon>
        <taxon>Tracheophyta</taxon>
        <taxon>Spermatophyta</taxon>
        <taxon>Magnoliopsida</taxon>
        <taxon>eudicotyledons</taxon>
        <taxon>Gunneridae</taxon>
        <taxon>Pentapetalae</taxon>
        <taxon>asterids</taxon>
        <taxon>lamiids</taxon>
        <taxon>Lamiales</taxon>
        <taxon>Pedaliaceae</taxon>
        <taxon>Sesamum</taxon>
    </lineage>
</organism>
<feature type="region of interest" description="Disordered" evidence="1">
    <location>
        <begin position="1"/>
        <end position="68"/>
    </location>
</feature>
<accession>A0AAW2KN89</accession>
<dbReference type="EMBL" id="JACGWJ010000028">
    <property type="protein sequence ID" value="KAL0307118.1"/>
    <property type="molecule type" value="Genomic_DNA"/>
</dbReference>
<sequence length="68" mass="7314">MPGGIPELDQVPDKTSSGALQRAAPSLAIDNQQRVQTEPEREDPLVVTHGSSEKTPHAHRSPRPKPAV</sequence>
<protein>
    <submittedName>
        <fullName evidence="2">Uncharacterized protein</fullName>
    </submittedName>
</protein>
<name>A0AAW2KN89_SESRA</name>
<proteinExistence type="predicted"/>
<feature type="compositionally biased region" description="Basic residues" evidence="1">
    <location>
        <begin position="57"/>
        <end position="68"/>
    </location>
</feature>
<dbReference type="AlphaFoldDB" id="A0AAW2KN89"/>
<evidence type="ECO:0000256" key="1">
    <source>
        <dbReference type="SAM" id="MobiDB-lite"/>
    </source>
</evidence>
<reference evidence="2" key="2">
    <citation type="journal article" date="2024" name="Plant">
        <title>Genomic evolution and insights into agronomic trait innovations of Sesamum species.</title>
        <authorList>
            <person name="Miao H."/>
            <person name="Wang L."/>
            <person name="Qu L."/>
            <person name="Liu H."/>
            <person name="Sun Y."/>
            <person name="Le M."/>
            <person name="Wang Q."/>
            <person name="Wei S."/>
            <person name="Zheng Y."/>
            <person name="Lin W."/>
            <person name="Duan Y."/>
            <person name="Cao H."/>
            <person name="Xiong S."/>
            <person name="Wang X."/>
            <person name="Wei L."/>
            <person name="Li C."/>
            <person name="Ma Q."/>
            <person name="Ju M."/>
            <person name="Zhao R."/>
            <person name="Li G."/>
            <person name="Mu C."/>
            <person name="Tian Q."/>
            <person name="Mei H."/>
            <person name="Zhang T."/>
            <person name="Gao T."/>
            <person name="Zhang H."/>
        </authorList>
    </citation>
    <scope>NUCLEOTIDE SEQUENCE</scope>
    <source>
        <strain evidence="2">G02</strain>
    </source>
</reference>
<comment type="caution">
    <text evidence="2">The sequence shown here is derived from an EMBL/GenBank/DDBJ whole genome shotgun (WGS) entry which is preliminary data.</text>
</comment>
<reference evidence="2" key="1">
    <citation type="submission" date="2020-06" db="EMBL/GenBank/DDBJ databases">
        <authorList>
            <person name="Li T."/>
            <person name="Hu X."/>
            <person name="Zhang T."/>
            <person name="Song X."/>
            <person name="Zhang H."/>
            <person name="Dai N."/>
            <person name="Sheng W."/>
            <person name="Hou X."/>
            <person name="Wei L."/>
        </authorList>
    </citation>
    <scope>NUCLEOTIDE SEQUENCE</scope>
    <source>
        <strain evidence="2">G02</strain>
        <tissue evidence="2">Leaf</tissue>
    </source>
</reference>
<gene>
    <name evidence="2" type="ORF">Sradi_6129100</name>
</gene>
<evidence type="ECO:0000313" key="2">
    <source>
        <dbReference type="EMBL" id="KAL0307118.1"/>
    </source>
</evidence>